<sequence length="128" mass="14687">QGSTQADVNTLSTASTLDNIRQIYGNAASELLEFGKFFRKLEFRVNGYISNPNYNLKKMGFLLFINHRAVESSLLKKTIESVYTTYLPKNTHPFVYLSLEINPENVDVNVHPTKREVRFLNEEEIITA</sequence>
<proteinExistence type="predicted"/>
<keyword evidence="2" id="KW-1185">Reference proteome</keyword>
<organism evidence="1 2">
    <name type="scientific">Racocetra persica</name>
    <dbReference type="NCBI Taxonomy" id="160502"/>
    <lineage>
        <taxon>Eukaryota</taxon>
        <taxon>Fungi</taxon>
        <taxon>Fungi incertae sedis</taxon>
        <taxon>Mucoromycota</taxon>
        <taxon>Glomeromycotina</taxon>
        <taxon>Glomeromycetes</taxon>
        <taxon>Diversisporales</taxon>
        <taxon>Gigasporaceae</taxon>
        <taxon>Racocetra</taxon>
    </lineage>
</organism>
<dbReference type="EMBL" id="CAJVQC010149505">
    <property type="protein sequence ID" value="CAG8846056.1"/>
    <property type="molecule type" value="Genomic_DNA"/>
</dbReference>
<gene>
    <name evidence="1" type="ORF">RPERSI_LOCUS33948</name>
</gene>
<feature type="non-terminal residue" evidence="1">
    <location>
        <position position="128"/>
    </location>
</feature>
<evidence type="ECO:0000313" key="2">
    <source>
        <dbReference type="Proteomes" id="UP000789920"/>
    </source>
</evidence>
<dbReference type="Proteomes" id="UP000789920">
    <property type="component" value="Unassembled WGS sequence"/>
</dbReference>
<protein>
    <submittedName>
        <fullName evidence="1">10965_t:CDS:1</fullName>
    </submittedName>
</protein>
<accession>A0ACA9SPZ8</accession>
<comment type="caution">
    <text evidence="1">The sequence shown here is derived from an EMBL/GenBank/DDBJ whole genome shotgun (WGS) entry which is preliminary data.</text>
</comment>
<reference evidence="1" key="1">
    <citation type="submission" date="2021-06" db="EMBL/GenBank/DDBJ databases">
        <authorList>
            <person name="Kallberg Y."/>
            <person name="Tangrot J."/>
            <person name="Rosling A."/>
        </authorList>
    </citation>
    <scope>NUCLEOTIDE SEQUENCE</scope>
    <source>
        <strain evidence="1">MA461A</strain>
    </source>
</reference>
<name>A0ACA9SPZ8_9GLOM</name>
<evidence type="ECO:0000313" key="1">
    <source>
        <dbReference type="EMBL" id="CAG8846056.1"/>
    </source>
</evidence>
<feature type="non-terminal residue" evidence="1">
    <location>
        <position position="1"/>
    </location>
</feature>